<keyword evidence="2" id="KW-1133">Transmembrane helix</keyword>
<accession>A0A1U7TH08</accession>
<name>A0A1U7TH08_CARSF</name>
<dbReference type="AlphaFoldDB" id="A0A1U7TH08"/>
<sequence>MLQLYGYATTQAVANRSSLLTDVIAAYQRFCSRPPKGFEKYFPNGKNGKKASEPKEVMGEKKGTESKPAATPRSSGGGGGGGGKRSGKKDDSHWWSRFQKGDFPWDDKDFRMYFLWTALFWGGVMFYFLFRSSGREITWKDFVNNYLSKGVVSILWDWWLLWFKDVEGSLLPHSEAALICVVVLQQSAECDDGSIAFWLSAS</sequence>
<gene>
    <name evidence="4" type="primary">LOC103261300</name>
</gene>
<evidence type="ECO:0000313" key="4">
    <source>
        <dbReference type="RefSeq" id="XP_008057125.1"/>
    </source>
</evidence>
<feature type="compositionally biased region" description="Basic and acidic residues" evidence="1">
    <location>
        <begin position="50"/>
        <end position="65"/>
    </location>
</feature>
<dbReference type="GeneID" id="103261300"/>
<evidence type="ECO:0000313" key="3">
    <source>
        <dbReference type="Proteomes" id="UP000189704"/>
    </source>
</evidence>
<keyword evidence="2" id="KW-0472">Membrane</keyword>
<protein>
    <submittedName>
        <fullName evidence="4">AFG3-like protein 2</fullName>
    </submittedName>
</protein>
<evidence type="ECO:0000256" key="2">
    <source>
        <dbReference type="SAM" id="Phobius"/>
    </source>
</evidence>
<reference evidence="4" key="1">
    <citation type="submission" date="2025-08" db="UniProtKB">
        <authorList>
            <consortium name="RefSeq"/>
        </authorList>
    </citation>
    <scope>IDENTIFICATION</scope>
</reference>
<dbReference type="RefSeq" id="XP_008057125.1">
    <property type="nucleotide sequence ID" value="XM_008058934.1"/>
</dbReference>
<evidence type="ECO:0000256" key="1">
    <source>
        <dbReference type="SAM" id="MobiDB-lite"/>
    </source>
</evidence>
<dbReference type="OrthoDB" id="1413014at2759"/>
<dbReference type="Proteomes" id="UP000189704">
    <property type="component" value="Unplaced"/>
</dbReference>
<proteinExistence type="predicted"/>
<keyword evidence="3" id="KW-1185">Reference proteome</keyword>
<feature type="transmembrane region" description="Helical" evidence="2">
    <location>
        <begin position="113"/>
        <end position="130"/>
    </location>
</feature>
<feature type="compositionally biased region" description="Gly residues" evidence="1">
    <location>
        <begin position="75"/>
        <end position="84"/>
    </location>
</feature>
<organism evidence="3 4">
    <name type="scientific">Carlito syrichta</name>
    <name type="common">Philippine tarsier</name>
    <name type="synonym">Tarsius syrichta</name>
    <dbReference type="NCBI Taxonomy" id="1868482"/>
    <lineage>
        <taxon>Eukaryota</taxon>
        <taxon>Metazoa</taxon>
        <taxon>Chordata</taxon>
        <taxon>Craniata</taxon>
        <taxon>Vertebrata</taxon>
        <taxon>Euteleostomi</taxon>
        <taxon>Mammalia</taxon>
        <taxon>Eutheria</taxon>
        <taxon>Euarchontoglires</taxon>
        <taxon>Primates</taxon>
        <taxon>Haplorrhini</taxon>
        <taxon>Tarsiiformes</taxon>
        <taxon>Tarsiidae</taxon>
        <taxon>Carlito</taxon>
    </lineage>
</organism>
<dbReference type="KEGG" id="csyr:103261300"/>
<feature type="region of interest" description="Disordered" evidence="1">
    <location>
        <begin position="41"/>
        <end position="91"/>
    </location>
</feature>
<keyword evidence="2" id="KW-0812">Transmembrane</keyword>
<dbReference type="Gene3D" id="3.40.1690.20">
    <property type="match status" value="1"/>
</dbReference>